<keyword evidence="3" id="KW-1185">Reference proteome</keyword>
<dbReference type="PANTHER" id="PTHR46637">
    <property type="entry name" value="TIS1421-TRANSPOSASE PROTEIN A"/>
    <property type="match status" value="1"/>
</dbReference>
<evidence type="ECO:0000313" key="2">
    <source>
        <dbReference type="EMBL" id="MEF3367813.1"/>
    </source>
</evidence>
<organism evidence="2 3">
    <name type="scientific">Methylocystis borbori</name>
    <dbReference type="NCBI Taxonomy" id="3118750"/>
    <lineage>
        <taxon>Bacteria</taxon>
        <taxon>Pseudomonadati</taxon>
        <taxon>Pseudomonadota</taxon>
        <taxon>Alphaproteobacteria</taxon>
        <taxon>Hyphomicrobiales</taxon>
        <taxon>Methylocystaceae</taxon>
        <taxon>Methylocystis</taxon>
    </lineage>
</organism>
<feature type="domain" description="Insertion element IS402-like" evidence="1">
    <location>
        <begin position="6"/>
        <end position="78"/>
    </location>
</feature>
<dbReference type="EMBL" id="JAZHYN010000060">
    <property type="protein sequence ID" value="MEF3367813.1"/>
    <property type="molecule type" value="Genomic_DNA"/>
</dbReference>
<protein>
    <submittedName>
        <fullName evidence="2">Transposase</fullName>
    </submittedName>
</protein>
<dbReference type="InterPro" id="IPR052909">
    <property type="entry name" value="Transposase_6_like"/>
</dbReference>
<proteinExistence type="predicted"/>
<reference evidence="2 3" key="1">
    <citation type="submission" date="2024-02" db="EMBL/GenBank/DDBJ databases">
        <authorList>
            <person name="Grouzdev D."/>
        </authorList>
    </citation>
    <scope>NUCLEOTIDE SEQUENCE [LARGE SCALE GENOMIC DNA]</scope>
    <source>
        <strain evidence="2 3">9N</strain>
    </source>
</reference>
<dbReference type="Pfam" id="PF13340">
    <property type="entry name" value="DUF4096"/>
    <property type="match status" value="1"/>
</dbReference>
<gene>
    <name evidence="2" type="ORF">V3H18_14865</name>
</gene>
<dbReference type="RefSeq" id="WP_332082853.1">
    <property type="nucleotide sequence ID" value="NZ_JAZHYN010000060.1"/>
</dbReference>
<dbReference type="Proteomes" id="UP001350748">
    <property type="component" value="Unassembled WGS sequence"/>
</dbReference>
<name>A0ABU7XK96_9HYPH</name>
<accession>A0ABU7XK96</accession>
<dbReference type="InterPro" id="IPR025161">
    <property type="entry name" value="IS402-like_dom"/>
</dbReference>
<evidence type="ECO:0000313" key="3">
    <source>
        <dbReference type="Proteomes" id="UP001350748"/>
    </source>
</evidence>
<comment type="caution">
    <text evidence="2">The sequence shown here is derived from an EMBL/GenBank/DDBJ whole genome shotgun (WGS) entry which is preliminary data.</text>
</comment>
<evidence type="ECO:0000259" key="1">
    <source>
        <dbReference type="Pfam" id="PF13340"/>
    </source>
</evidence>
<dbReference type="PANTHER" id="PTHR46637:SF1">
    <property type="entry name" value="BLL5188 PROTEIN"/>
    <property type="match status" value="1"/>
</dbReference>
<sequence length="120" mass="13565">MSDNYLSDERWRAVAPVLPGKDGDPGCNARDNRLFLEAVFWILRTGSPWRTLPPRFGKWYTAYTRYRRWERTGVWRRVVAALGKEGACDFKFDEGGLRFAPLAAVGARAASLPEEESAVA</sequence>